<evidence type="ECO:0000313" key="3">
    <source>
        <dbReference type="Proteomes" id="UP000000763"/>
    </source>
</evidence>
<protein>
    <submittedName>
        <fullName evidence="2">Uncharacterized protein</fullName>
    </submittedName>
</protein>
<organism evidence="2 3">
    <name type="scientific">Oryza sativa subsp. japonica</name>
    <name type="common">Rice</name>
    <dbReference type="NCBI Taxonomy" id="39947"/>
    <lineage>
        <taxon>Eukaryota</taxon>
        <taxon>Viridiplantae</taxon>
        <taxon>Streptophyta</taxon>
        <taxon>Embryophyta</taxon>
        <taxon>Tracheophyta</taxon>
        <taxon>Spermatophyta</taxon>
        <taxon>Magnoliopsida</taxon>
        <taxon>Liliopsida</taxon>
        <taxon>Poales</taxon>
        <taxon>Poaceae</taxon>
        <taxon>BOP clade</taxon>
        <taxon>Oryzoideae</taxon>
        <taxon>Oryzeae</taxon>
        <taxon>Oryzinae</taxon>
        <taxon>Oryza</taxon>
        <taxon>Oryza sativa</taxon>
    </lineage>
</organism>
<dbReference type="EMBL" id="AP005603">
    <property type="protein sequence ID" value="BAD03803.1"/>
    <property type="molecule type" value="Genomic_DNA"/>
</dbReference>
<reference evidence="3" key="1">
    <citation type="journal article" date="2005" name="Nature">
        <title>The map-based sequence of the rice genome.</title>
        <authorList>
            <consortium name="International rice genome sequencing project (IRGSP)"/>
            <person name="Matsumoto T."/>
            <person name="Wu J."/>
            <person name="Kanamori H."/>
            <person name="Katayose Y."/>
            <person name="Fujisawa M."/>
            <person name="Namiki N."/>
            <person name="Mizuno H."/>
            <person name="Yamamoto K."/>
            <person name="Antonio B.A."/>
            <person name="Baba T."/>
            <person name="Sakata K."/>
            <person name="Nagamura Y."/>
            <person name="Aoki H."/>
            <person name="Arikawa K."/>
            <person name="Arita K."/>
            <person name="Bito T."/>
            <person name="Chiden Y."/>
            <person name="Fujitsuka N."/>
            <person name="Fukunaka R."/>
            <person name="Hamada M."/>
            <person name="Harada C."/>
            <person name="Hayashi A."/>
            <person name="Hijishita S."/>
            <person name="Honda M."/>
            <person name="Hosokawa S."/>
            <person name="Ichikawa Y."/>
            <person name="Idonuma A."/>
            <person name="Iijima M."/>
            <person name="Ikeda M."/>
            <person name="Ikeno M."/>
            <person name="Ito K."/>
            <person name="Ito S."/>
            <person name="Ito T."/>
            <person name="Ito Y."/>
            <person name="Ito Y."/>
            <person name="Iwabuchi A."/>
            <person name="Kamiya K."/>
            <person name="Karasawa W."/>
            <person name="Kurita K."/>
            <person name="Katagiri S."/>
            <person name="Kikuta A."/>
            <person name="Kobayashi H."/>
            <person name="Kobayashi N."/>
            <person name="Machita K."/>
            <person name="Maehara T."/>
            <person name="Masukawa M."/>
            <person name="Mizubayashi T."/>
            <person name="Mukai Y."/>
            <person name="Nagasaki H."/>
            <person name="Nagata Y."/>
            <person name="Naito S."/>
            <person name="Nakashima M."/>
            <person name="Nakama Y."/>
            <person name="Nakamichi Y."/>
            <person name="Nakamura M."/>
            <person name="Meguro A."/>
            <person name="Negishi M."/>
            <person name="Ohta I."/>
            <person name="Ohta T."/>
            <person name="Okamoto M."/>
            <person name="Ono N."/>
            <person name="Saji S."/>
            <person name="Sakaguchi M."/>
            <person name="Sakai K."/>
            <person name="Shibata M."/>
            <person name="Shimokawa T."/>
            <person name="Song J."/>
            <person name="Takazaki Y."/>
            <person name="Terasawa K."/>
            <person name="Tsugane M."/>
            <person name="Tsuji K."/>
            <person name="Ueda S."/>
            <person name="Waki K."/>
            <person name="Yamagata H."/>
            <person name="Yamamoto M."/>
            <person name="Yamamoto S."/>
            <person name="Yamane H."/>
            <person name="Yoshiki S."/>
            <person name="Yoshihara R."/>
            <person name="Yukawa K."/>
            <person name="Zhong H."/>
            <person name="Yano M."/>
            <person name="Yuan Q."/>
            <person name="Ouyang S."/>
            <person name="Liu J."/>
            <person name="Jones K.M."/>
            <person name="Gansberger K."/>
            <person name="Moffat K."/>
            <person name="Hill J."/>
            <person name="Bera J."/>
            <person name="Fadrosh D."/>
            <person name="Jin S."/>
            <person name="Johri S."/>
            <person name="Kim M."/>
            <person name="Overton L."/>
            <person name="Reardon M."/>
            <person name="Tsitrin T."/>
            <person name="Vuong H."/>
            <person name="Weaver B."/>
            <person name="Ciecko A."/>
            <person name="Tallon L."/>
            <person name="Jackson J."/>
            <person name="Pai G."/>
            <person name="Aken S.V."/>
            <person name="Utterback T."/>
            <person name="Reidmuller S."/>
            <person name="Feldblyum T."/>
            <person name="Hsiao J."/>
            <person name="Zismann V."/>
            <person name="Iobst S."/>
            <person name="de Vazeille A.R."/>
            <person name="Buell C.R."/>
            <person name="Ying K."/>
            <person name="Li Y."/>
            <person name="Lu T."/>
            <person name="Huang Y."/>
            <person name="Zhao Q."/>
            <person name="Feng Q."/>
            <person name="Zhang L."/>
            <person name="Zhu J."/>
            <person name="Weng Q."/>
            <person name="Mu J."/>
            <person name="Lu Y."/>
            <person name="Fan D."/>
            <person name="Liu Y."/>
            <person name="Guan J."/>
            <person name="Zhang Y."/>
            <person name="Yu S."/>
            <person name="Liu X."/>
            <person name="Zhang Y."/>
            <person name="Hong G."/>
            <person name="Han B."/>
            <person name="Choisne N."/>
            <person name="Demange N."/>
            <person name="Orjeda G."/>
            <person name="Samain S."/>
            <person name="Cattolico L."/>
            <person name="Pelletier E."/>
            <person name="Couloux A."/>
            <person name="Segurens B."/>
            <person name="Wincker P."/>
            <person name="D'Hont A."/>
            <person name="Scarpelli C."/>
            <person name="Weissenbach J."/>
            <person name="Salanoubat M."/>
            <person name="Quetier F."/>
            <person name="Yu Y."/>
            <person name="Kim H.R."/>
            <person name="Rambo T."/>
            <person name="Currie J."/>
            <person name="Collura K."/>
            <person name="Luo M."/>
            <person name="Yang T."/>
            <person name="Ammiraju J.S.S."/>
            <person name="Engler F."/>
            <person name="Soderlund C."/>
            <person name="Wing R.A."/>
            <person name="Palmer L.E."/>
            <person name="de la Bastide M."/>
            <person name="Spiegel L."/>
            <person name="Nascimento L."/>
            <person name="Zutavern T."/>
            <person name="O'Shaughnessy A."/>
            <person name="Dike S."/>
            <person name="Dedhia N."/>
            <person name="Preston R."/>
            <person name="Balija V."/>
            <person name="McCombie W.R."/>
            <person name="Chow T."/>
            <person name="Chen H."/>
            <person name="Chung M."/>
            <person name="Chen C."/>
            <person name="Shaw J."/>
            <person name="Wu H."/>
            <person name="Hsiao K."/>
            <person name="Chao Y."/>
            <person name="Chu M."/>
            <person name="Cheng C."/>
            <person name="Hour A."/>
            <person name="Lee P."/>
            <person name="Lin S."/>
            <person name="Lin Y."/>
            <person name="Liou J."/>
            <person name="Liu S."/>
            <person name="Hsing Y."/>
            <person name="Raghuvanshi S."/>
            <person name="Mohanty A."/>
            <person name="Bharti A.K."/>
            <person name="Gaur A."/>
            <person name="Gupta V."/>
            <person name="Kumar D."/>
            <person name="Ravi V."/>
            <person name="Vij S."/>
            <person name="Kapur A."/>
            <person name="Khurana P."/>
            <person name="Khurana P."/>
            <person name="Khurana J.P."/>
            <person name="Tyagi A.K."/>
            <person name="Gaikwad K."/>
            <person name="Singh A."/>
            <person name="Dalal V."/>
            <person name="Srivastava S."/>
            <person name="Dixit A."/>
            <person name="Pal A.K."/>
            <person name="Ghazi I.A."/>
            <person name="Yadav M."/>
            <person name="Pandit A."/>
            <person name="Bhargava A."/>
            <person name="Sureshbabu K."/>
            <person name="Batra K."/>
            <person name="Sharma T.R."/>
            <person name="Mohapatra T."/>
            <person name="Singh N.K."/>
            <person name="Messing J."/>
            <person name="Nelson A.B."/>
            <person name="Fuks G."/>
            <person name="Kavchok S."/>
            <person name="Keizer G."/>
            <person name="Linton E."/>
            <person name="Llaca V."/>
            <person name="Song R."/>
            <person name="Tanyolac B."/>
            <person name="Young S."/>
            <person name="Ho-Il K."/>
            <person name="Hahn J.H."/>
            <person name="Sangsakoo G."/>
            <person name="Vanavichit A."/>
            <person name="de Mattos Luiz.A.T."/>
            <person name="Zimmer P.D."/>
            <person name="Malone G."/>
            <person name="Dellagostin O."/>
            <person name="de Oliveira A.C."/>
            <person name="Bevan M."/>
            <person name="Bancroft I."/>
            <person name="Minx P."/>
            <person name="Cordum H."/>
            <person name="Wilson R."/>
            <person name="Cheng Z."/>
            <person name="Jin W."/>
            <person name="Jiang J."/>
            <person name="Leong S.A."/>
            <person name="Iwama H."/>
            <person name="Gojobori T."/>
            <person name="Itoh T."/>
            <person name="Niimura Y."/>
            <person name="Fujii Y."/>
            <person name="Habara T."/>
            <person name="Sakai H."/>
            <person name="Sato Y."/>
            <person name="Wilson G."/>
            <person name="Kumar K."/>
            <person name="McCouch S."/>
            <person name="Juretic N."/>
            <person name="Hoen D."/>
            <person name="Wright S."/>
            <person name="Bruskiewich R."/>
            <person name="Bureau T."/>
            <person name="Miyao A."/>
            <person name="Hirochika H."/>
            <person name="Nishikawa T."/>
            <person name="Kadowaki K."/>
            <person name="Sugiura M."/>
            <person name="Burr B."/>
            <person name="Sasaki T."/>
        </authorList>
    </citation>
    <scope>NUCLEOTIDE SEQUENCE [LARGE SCALE GENOMIC DNA]</scope>
    <source>
        <strain evidence="3">cv. Nipponbare</strain>
    </source>
</reference>
<proteinExistence type="predicted"/>
<reference evidence="3" key="2">
    <citation type="journal article" date="2008" name="Nucleic Acids Res.">
        <title>The rice annotation project database (RAP-DB): 2008 update.</title>
        <authorList>
            <consortium name="The rice annotation project (RAP)"/>
        </authorList>
    </citation>
    <scope>GENOME REANNOTATION</scope>
    <source>
        <strain evidence="3">cv. Nipponbare</strain>
    </source>
</reference>
<evidence type="ECO:0000256" key="1">
    <source>
        <dbReference type="SAM" id="MobiDB-lite"/>
    </source>
</evidence>
<name>Q6YYQ9_ORYSJ</name>
<sequence>MPLDGQLHDTDHCWHAIRHQDADGCLHEILCQAAFQIRTPKTVSAASPPRHRHLPSRHPNAT</sequence>
<feature type="region of interest" description="Disordered" evidence="1">
    <location>
        <begin position="41"/>
        <end position="62"/>
    </location>
</feature>
<accession>Q6YYQ9</accession>
<evidence type="ECO:0000313" key="2">
    <source>
        <dbReference type="EMBL" id="BAD03803.1"/>
    </source>
</evidence>
<dbReference type="AlphaFoldDB" id="Q6YYQ9"/>
<gene>
    <name evidence="2" type="primary">B1047A05.42</name>
</gene>
<dbReference type="Proteomes" id="UP000000763">
    <property type="component" value="Chromosome 8"/>
</dbReference>